<proteinExistence type="predicted"/>
<evidence type="ECO:0000313" key="2">
    <source>
        <dbReference type="EMBL" id="DAG05227.1"/>
    </source>
</evidence>
<dbReference type="Pfam" id="PF23847">
    <property type="entry name" value="DUF7211"/>
    <property type="match status" value="1"/>
</dbReference>
<reference evidence="2" key="1">
    <citation type="journal article" date="2021" name="Proc. Natl. Acad. Sci. U.S.A.">
        <title>A Catalog of Tens of Thousands of Viruses from Human Metagenomes Reveals Hidden Associations with Chronic Diseases.</title>
        <authorList>
            <person name="Tisza M.J."/>
            <person name="Buck C.B."/>
        </authorList>
    </citation>
    <scope>NUCLEOTIDE SEQUENCE</scope>
    <source>
        <strain evidence="2">CtSXZ3</strain>
    </source>
</reference>
<feature type="region of interest" description="Disordered" evidence="1">
    <location>
        <begin position="157"/>
        <end position="205"/>
    </location>
</feature>
<accession>A0A8S5VF51</accession>
<protein>
    <submittedName>
        <fullName evidence="2">Uncharacterized protein</fullName>
    </submittedName>
</protein>
<sequence>MGTDVEMFLAHHGVKGMKWGVRKKRQSRVDTSAVNELARRKNQNIGMVDPSTVGPKKTGNPNVAMPDQGTLNKSSGGLVRRPNTAHLTDKQLQDTINRMRLDQQYAELTAPKVSPGKKWLKGLGAKFANNLQDAIAKNASQMLVTSARKYLTEASKNRAVNKAKASRESTKASMPKTPTTNSAPKAPSPTPQAKPSPSAGANAGKAYSKIKESWGNFKASQKSKKYVRNGETVAYREPTYTVDEDGRPSIAGVTFKRIKIR</sequence>
<name>A0A8S5VF51_9CAUD</name>
<dbReference type="InterPro" id="IPR055635">
    <property type="entry name" value="DUF7211"/>
</dbReference>
<organism evidence="2">
    <name type="scientific">Siphoviridae sp. ctSXZ3</name>
    <dbReference type="NCBI Taxonomy" id="2825510"/>
    <lineage>
        <taxon>Viruses</taxon>
        <taxon>Duplodnaviria</taxon>
        <taxon>Heunggongvirae</taxon>
        <taxon>Uroviricota</taxon>
        <taxon>Caudoviricetes</taxon>
    </lineage>
</organism>
<evidence type="ECO:0000256" key="1">
    <source>
        <dbReference type="SAM" id="MobiDB-lite"/>
    </source>
</evidence>
<feature type="region of interest" description="Disordered" evidence="1">
    <location>
        <begin position="46"/>
        <end position="81"/>
    </location>
</feature>
<dbReference type="EMBL" id="BK016252">
    <property type="protein sequence ID" value="DAG05227.1"/>
    <property type="molecule type" value="Genomic_DNA"/>
</dbReference>